<reference evidence="2 3" key="1">
    <citation type="journal article" date="2019" name="Emerg. Microbes Infect.">
        <title>Comprehensive subspecies identification of 175 nontuberculous mycobacteria species based on 7547 genomic profiles.</title>
        <authorList>
            <person name="Matsumoto Y."/>
            <person name="Kinjo T."/>
            <person name="Motooka D."/>
            <person name="Nabeya D."/>
            <person name="Jung N."/>
            <person name="Uechi K."/>
            <person name="Horii T."/>
            <person name="Iida T."/>
            <person name="Fujita J."/>
            <person name="Nakamura S."/>
        </authorList>
    </citation>
    <scope>NUCLEOTIDE SEQUENCE [LARGE SCALE GENOMIC DNA]</scope>
    <source>
        <strain evidence="2 3">JCM 6370</strain>
    </source>
</reference>
<dbReference type="Proteomes" id="UP000467252">
    <property type="component" value="Chromosome"/>
</dbReference>
<keyword evidence="3" id="KW-1185">Reference proteome</keyword>
<evidence type="ECO:0000313" key="2">
    <source>
        <dbReference type="EMBL" id="BBY82312.1"/>
    </source>
</evidence>
<name>A0A7I7ULL7_MYCPV</name>
<dbReference type="InterPro" id="IPR050627">
    <property type="entry name" value="Nitroreductase/BluB"/>
</dbReference>
<evidence type="ECO:0000313" key="3">
    <source>
        <dbReference type="Proteomes" id="UP000467252"/>
    </source>
</evidence>
<evidence type="ECO:0000256" key="1">
    <source>
        <dbReference type="SAM" id="MobiDB-lite"/>
    </source>
</evidence>
<feature type="compositionally biased region" description="Basic and acidic residues" evidence="1">
    <location>
        <begin position="320"/>
        <end position="333"/>
    </location>
</feature>
<protein>
    <submittedName>
        <fullName evidence="2">Putative NAD(P)H nitroreductase acg</fullName>
    </submittedName>
</protein>
<dbReference type="EMBL" id="AP022599">
    <property type="protein sequence ID" value="BBY82312.1"/>
    <property type="molecule type" value="Genomic_DNA"/>
</dbReference>
<dbReference type="GO" id="GO:0016491">
    <property type="term" value="F:oxidoreductase activity"/>
    <property type="evidence" value="ECO:0007669"/>
    <property type="project" value="InterPro"/>
</dbReference>
<dbReference type="InterPro" id="IPR000415">
    <property type="entry name" value="Nitroreductase-like"/>
</dbReference>
<feature type="region of interest" description="Disordered" evidence="1">
    <location>
        <begin position="311"/>
        <end position="333"/>
    </location>
</feature>
<proteinExistence type="predicted"/>
<dbReference type="PANTHER" id="PTHR23026">
    <property type="entry name" value="NADPH NITROREDUCTASE"/>
    <property type="match status" value="1"/>
</dbReference>
<sequence>MTQPAQPTVDPGTIANAVQLACRAPSLHNSQPWRWVAEGSELQLFADPSRNVRSTDESGRETLLSCGAVLDHLRVAMAAAGWATFVSRFPNPNNRLHLASIDFGPMDFVTEGHRRRANAILLRRTDRLPFAAPPDWETLEPHLRNVVNCEAARLDVIADEARPKLAEASKLTEALRQYDSSYHAELEWWTAGFETTEGIPRSSLVSASEADRVDVARRFPVTQNRDRRAGVDQDRSRILALSTYDESRDSVLRCGERLSAVLLEATMAGMATCPLTHITEDPESRQMVAELIGQDATPQVLVRVGLAPSIDDVPPPTPRRPLEEVLEIRSSRD</sequence>
<dbReference type="SUPFAM" id="SSF55469">
    <property type="entry name" value="FMN-dependent nitroreductase-like"/>
    <property type="match status" value="1"/>
</dbReference>
<dbReference type="NCBIfam" id="NF047509">
    <property type="entry name" value="Rv3131_FMN_oxido"/>
    <property type="match status" value="1"/>
</dbReference>
<organism evidence="2 3">
    <name type="scientific">Mycolicibacterium pulveris</name>
    <name type="common">Mycobacterium pulveris</name>
    <dbReference type="NCBI Taxonomy" id="36813"/>
    <lineage>
        <taxon>Bacteria</taxon>
        <taxon>Bacillati</taxon>
        <taxon>Actinomycetota</taxon>
        <taxon>Actinomycetes</taxon>
        <taxon>Mycobacteriales</taxon>
        <taxon>Mycobacteriaceae</taxon>
        <taxon>Mycolicibacterium</taxon>
    </lineage>
</organism>
<dbReference type="Gene3D" id="3.40.109.10">
    <property type="entry name" value="NADH Oxidase"/>
    <property type="match status" value="1"/>
</dbReference>
<dbReference type="PANTHER" id="PTHR23026:SF123">
    <property type="entry name" value="NAD(P)H NITROREDUCTASE RV3131-RELATED"/>
    <property type="match status" value="1"/>
</dbReference>
<accession>A0A7I7ULL7</accession>
<dbReference type="RefSeq" id="WP_163902295.1">
    <property type="nucleotide sequence ID" value="NZ_AP022599.1"/>
</dbReference>
<gene>
    <name evidence="2" type="primary">acg_1</name>
    <name evidence="2" type="ORF">MPUL_34700</name>
</gene>
<dbReference type="AlphaFoldDB" id="A0A7I7ULL7"/>